<comment type="function">
    <text evidence="5">Catalyzes the conversion of 1-hydroxy-2-methyl-2-(E)-butenyl 4-diphosphate (HMBPP) into a mixture of isopentenyl diphosphate (IPP) and dimethylallyl diphosphate (DMAPP). Acts in the terminal step of the DOXP/MEP pathway for isoprenoid precursor biosynthesis.</text>
</comment>
<dbReference type="GO" id="GO:0046872">
    <property type="term" value="F:metal ion binding"/>
    <property type="evidence" value="ECO:0007669"/>
    <property type="project" value="UniProtKB-KW"/>
</dbReference>
<comment type="similarity">
    <text evidence="5">Belongs to the IspH family.</text>
</comment>
<feature type="binding site" evidence="5">
    <location>
        <position position="274"/>
    </location>
    <ligand>
        <name>isopentenyl diphosphate</name>
        <dbReference type="ChEBI" id="CHEBI:128769"/>
    </ligand>
</feature>
<feature type="binding site" evidence="5">
    <location>
        <position position="76"/>
    </location>
    <ligand>
        <name>(2E)-4-hydroxy-3-methylbut-2-enyl diphosphate</name>
        <dbReference type="ChEBI" id="CHEBI:128753"/>
    </ligand>
</feature>
<dbReference type="AlphaFoldDB" id="A0A8A4TUW2"/>
<comment type="catalytic activity">
    <reaction evidence="5">
        <text>dimethylallyl diphosphate + 2 oxidized [2Fe-2S]-[ferredoxin] + H2O = (2E)-4-hydroxy-3-methylbut-2-enyl diphosphate + 2 reduced [2Fe-2S]-[ferredoxin] + 2 H(+)</text>
        <dbReference type="Rhea" id="RHEA:24825"/>
        <dbReference type="Rhea" id="RHEA-COMP:10000"/>
        <dbReference type="Rhea" id="RHEA-COMP:10001"/>
        <dbReference type="ChEBI" id="CHEBI:15377"/>
        <dbReference type="ChEBI" id="CHEBI:15378"/>
        <dbReference type="ChEBI" id="CHEBI:33737"/>
        <dbReference type="ChEBI" id="CHEBI:33738"/>
        <dbReference type="ChEBI" id="CHEBI:57623"/>
        <dbReference type="ChEBI" id="CHEBI:128753"/>
        <dbReference type="EC" id="1.17.7.4"/>
    </reaction>
</comment>
<keyword evidence="3 5" id="KW-0408">Iron</keyword>
<dbReference type="NCBIfam" id="TIGR00216">
    <property type="entry name" value="ispH_lytB"/>
    <property type="match status" value="1"/>
</dbReference>
<evidence type="ECO:0000313" key="7">
    <source>
        <dbReference type="Proteomes" id="UP000663929"/>
    </source>
</evidence>
<dbReference type="GO" id="GO:0016114">
    <property type="term" value="P:terpenoid biosynthetic process"/>
    <property type="evidence" value="ECO:0007669"/>
    <property type="project" value="UniProtKB-UniRule"/>
</dbReference>
<dbReference type="UniPathway" id="UPA00056">
    <property type="reaction ID" value="UER00097"/>
</dbReference>
<keyword evidence="5" id="KW-0414">Isoprene biosynthesis</keyword>
<dbReference type="Proteomes" id="UP000663929">
    <property type="component" value="Chromosome"/>
</dbReference>
<feature type="binding site" evidence="5">
    <location>
        <position position="274"/>
    </location>
    <ligand>
        <name>(2E)-4-hydroxy-3-methylbut-2-enyl diphosphate</name>
        <dbReference type="ChEBI" id="CHEBI:128753"/>
    </ligand>
</feature>
<feature type="binding site" evidence="5">
    <location>
        <position position="232"/>
    </location>
    <ligand>
        <name>(2E)-4-hydroxy-3-methylbut-2-enyl diphosphate</name>
        <dbReference type="ChEBI" id="CHEBI:128753"/>
    </ligand>
</feature>
<feature type="binding site" evidence="5">
    <location>
        <position position="232"/>
    </location>
    <ligand>
        <name>dimethylallyl diphosphate</name>
        <dbReference type="ChEBI" id="CHEBI:57623"/>
    </ligand>
</feature>
<feature type="binding site" evidence="5">
    <location>
        <position position="76"/>
    </location>
    <ligand>
        <name>dimethylallyl diphosphate</name>
        <dbReference type="ChEBI" id="CHEBI:57623"/>
    </ligand>
</feature>
<dbReference type="PANTHER" id="PTHR30426">
    <property type="entry name" value="4-HYDROXY-3-METHYLBUT-2-ENYL DIPHOSPHATE REDUCTASE"/>
    <property type="match status" value="1"/>
</dbReference>
<dbReference type="UniPathway" id="UPA00059">
    <property type="reaction ID" value="UER00105"/>
</dbReference>
<dbReference type="GO" id="GO:0050992">
    <property type="term" value="P:dimethylallyl diphosphate biosynthetic process"/>
    <property type="evidence" value="ECO:0007669"/>
    <property type="project" value="UniProtKB-UniRule"/>
</dbReference>
<feature type="binding site" evidence="5">
    <location>
        <position position="126"/>
    </location>
    <ligand>
        <name>(2E)-4-hydroxy-3-methylbut-2-enyl diphosphate</name>
        <dbReference type="ChEBI" id="CHEBI:128753"/>
    </ligand>
</feature>
<proteinExistence type="inferred from homology"/>
<protein>
    <recommendedName>
        <fullName evidence="5">4-hydroxy-3-methylbut-2-enyl diphosphate reductase</fullName>
        <shortName evidence="5">HMBPP reductase</shortName>
        <ecNumber evidence="5">1.17.7.4</ecNumber>
    </recommendedName>
</protein>
<evidence type="ECO:0000256" key="5">
    <source>
        <dbReference type="HAMAP-Rule" id="MF_00191"/>
    </source>
</evidence>
<dbReference type="GO" id="GO:0019288">
    <property type="term" value="P:isopentenyl diphosphate biosynthetic process, methylerythritol 4-phosphate pathway"/>
    <property type="evidence" value="ECO:0007669"/>
    <property type="project" value="UniProtKB-UniRule"/>
</dbReference>
<comment type="pathway">
    <text evidence="5">Isoprenoid biosynthesis; dimethylallyl diphosphate biosynthesis; dimethylallyl diphosphate from (2E)-4-hydroxy-3-methylbutenyl diphosphate: step 1/1.</text>
</comment>
<keyword evidence="4 5" id="KW-0411">Iron-sulfur</keyword>
<name>A0A8A4TUW2_SULCO</name>
<keyword evidence="1 5" id="KW-0004">4Fe-4S</keyword>
<feature type="binding site" evidence="5">
    <location>
        <position position="230"/>
    </location>
    <ligand>
        <name>isopentenyl diphosphate</name>
        <dbReference type="ChEBI" id="CHEBI:128769"/>
    </ligand>
</feature>
<feature type="binding site" evidence="5">
    <location>
        <position position="126"/>
    </location>
    <ligand>
        <name>isopentenyl diphosphate</name>
        <dbReference type="ChEBI" id="CHEBI:128769"/>
    </ligand>
</feature>
<dbReference type="EC" id="1.17.7.4" evidence="5"/>
<dbReference type="Gene3D" id="3.40.1010.20">
    <property type="entry name" value="4-hydroxy-3-methylbut-2-enyl diphosphate reductase, catalytic domain"/>
    <property type="match status" value="2"/>
</dbReference>
<comment type="cofactor">
    <cofactor evidence="5">
        <name>[4Fe-4S] cluster</name>
        <dbReference type="ChEBI" id="CHEBI:49883"/>
    </cofactor>
    <text evidence="5">Binds 1 [4Fe-4S] cluster per subunit.</text>
</comment>
<dbReference type="EMBL" id="CP071793">
    <property type="protein sequence ID" value="QTD53147.1"/>
    <property type="molecule type" value="Genomic_DNA"/>
</dbReference>
<dbReference type="HAMAP" id="MF_00191">
    <property type="entry name" value="IspH"/>
    <property type="match status" value="1"/>
</dbReference>
<feature type="binding site" evidence="5">
    <location>
        <position position="14"/>
    </location>
    <ligand>
        <name>[4Fe-4S] cluster</name>
        <dbReference type="ChEBI" id="CHEBI:49883"/>
    </ligand>
</feature>
<feature type="binding site" evidence="5">
    <location>
        <position position="43"/>
    </location>
    <ligand>
        <name>isopentenyl diphosphate</name>
        <dbReference type="ChEBI" id="CHEBI:128769"/>
    </ligand>
</feature>
<dbReference type="KEGG" id="scor:J3U87_11860"/>
<evidence type="ECO:0000256" key="2">
    <source>
        <dbReference type="ARBA" id="ARBA00022723"/>
    </source>
</evidence>
<comment type="pathway">
    <text evidence="5">Isoprenoid biosynthesis; isopentenyl diphosphate biosynthesis via DXP pathway; isopentenyl diphosphate from 1-deoxy-D-xylulose 5-phosphate: step 6/6.</text>
</comment>
<feature type="binding site" evidence="5">
    <location>
        <position position="274"/>
    </location>
    <ligand>
        <name>dimethylallyl diphosphate</name>
        <dbReference type="ChEBI" id="CHEBI:57623"/>
    </ligand>
</feature>
<evidence type="ECO:0000256" key="3">
    <source>
        <dbReference type="ARBA" id="ARBA00023004"/>
    </source>
</evidence>
<feature type="binding site" evidence="5">
    <location>
        <position position="76"/>
    </location>
    <ligand>
        <name>isopentenyl diphosphate</name>
        <dbReference type="ChEBI" id="CHEBI:128769"/>
    </ligand>
</feature>
<evidence type="ECO:0000313" key="6">
    <source>
        <dbReference type="EMBL" id="QTD53147.1"/>
    </source>
</evidence>
<feature type="binding site" evidence="5">
    <location>
        <position position="172"/>
    </location>
    <ligand>
        <name>(2E)-4-hydroxy-3-methylbut-2-enyl diphosphate</name>
        <dbReference type="ChEBI" id="CHEBI:128753"/>
    </ligand>
</feature>
<feature type="active site" description="Proton donor" evidence="5">
    <location>
        <position position="128"/>
    </location>
</feature>
<feature type="binding site" evidence="5">
    <location>
        <position position="230"/>
    </location>
    <ligand>
        <name>dimethylallyl diphosphate</name>
        <dbReference type="ChEBI" id="CHEBI:57623"/>
    </ligand>
</feature>
<comment type="catalytic activity">
    <reaction evidence="5">
        <text>isopentenyl diphosphate + 2 oxidized [2Fe-2S]-[ferredoxin] + H2O = (2E)-4-hydroxy-3-methylbut-2-enyl diphosphate + 2 reduced [2Fe-2S]-[ferredoxin] + 2 H(+)</text>
        <dbReference type="Rhea" id="RHEA:24488"/>
        <dbReference type="Rhea" id="RHEA-COMP:10000"/>
        <dbReference type="Rhea" id="RHEA-COMP:10001"/>
        <dbReference type="ChEBI" id="CHEBI:15377"/>
        <dbReference type="ChEBI" id="CHEBI:15378"/>
        <dbReference type="ChEBI" id="CHEBI:33737"/>
        <dbReference type="ChEBI" id="CHEBI:33738"/>
        <dbReference type="ChEBI" id="CHEBI:128753"/>
        <dbReference type="ChEBI" id="CHEBI:128769"/>
        <dbReference type="EC" id="1.17.7.4"/>
    </reaction>
</comment>
<feature type="binding site" evidence="5">
    <location>
        <position position="98"/>
    </location>
    <ligand>
        <name>[4Fe-4S] cluster</name>
        <dbReference type="ChEBI" id="CHEBI:49883"/>
    </ligand>
</feature>
<feature type="binding site" evidence="5">
    <location>
        <position position="232"/>
    </location>
    <ligand>
        <name>isopentenyl diphosphate</name>
        <dbReference type="ChEBI" id="CHEBI:128769"/>
    </ligand>
</feature>
<accession>A0A8A4TUW2</accession>
<dbReference type="GO" id="GO:0051745">
    <property type="term" value="F:4-hydroxy-3-methylbut-2-enyl diphosphate reductase activity"/>
    <property type="evidence" value="ECO:0007669"/>
    <property type="project" value="UniProtKB-UniRule"/>
</dbReference>
<organism evidence="6 7">
    <name type="scientific">Sulfidibacter corallicola</name>
    <dbReference type="NCBI Taxonomy" id="2818388"/>
    <lineage>
        <taxon>Bacteria</taxon>
        <taxon>Pseudomonadati</taxon>
        <taxon>Acidobacteriota</taxon>
        <taxon>Holophagae</taxon>
        <taxon>Acanthopleuribacterales</taxon>
        <taxon>Acanthopleuribacteraceae</taxon>
        <taxon>Sulfidibacter</taxon>
    </lineage>
</organism>
<dbReference type="InterPro" id="IPR003451">
    <property type="entry name" value="LytB/IspH"/>
</dbReference>
<keyword evidence="5 6" id="KW-0560">Oxidoreductase</keyword>
<evidence type="ECO:0000256" key="4">
    <source>
        <dbReference type="ARBA" id="ARBA00023014"/>
    </source>
</evidence>
<feature type="binding site" evidence="5">
    <location>
        <position position="231"/>
    </location>
    <ligand>
        <name>(2E)-4-hydroxy-3-methylbut-2-enyl diphosphate</name>
        <dbReference type="ChEBI" id="CHEBI:128753"/>
    </ligand>
</feature>
<sequence length="324" mass="35518">MSKKITLCKPNGFCAGVERAIKIVDLALDAYGAPIYVNHEIVHNQYVVDTLARKGAVFVDDLNEVPVGARLIYSAHGVAPGVREKAKSRELRELDATCPLVTKVHMEAIRFARKGYHILLIGHADHVEVVGTYGEVPEHITIVEPVRGEALTDLVAQLPEPPTDRLIYLTQTTLNVGDCMNVVAALKRRFPTLIGPPKDDICYATSNRQDAVKATAPHVDFFIVVGSPTSSNSKRLVEVARESGCRAGLFPDETHLRELDLDGIGHIGITAGASTPDVLVQTIIARLRESGFTEVEEYHHVNENISFSIPNHFRKDLIEKGVPV</sequence>
<dbReference type="RefSeq" id="WP_237383246.1">
    <property type="nucleotide sequence ID" value="NZ_CP071793.1"/>
</dbReference>
<feature type="binding site" evidence="5">
    <location>
        <position position="43"/>
    </location>
    <ligand>
        <name>(2E)-4-hydroxy-3-methylbut-2-enyl diphosphate</name>
        <dbReference type="ChEBI" id="CHEBI:128753"/>
    </ligand>
</feature>
<dbReference type="Pfam" id="PF02401">
    <property type="entry name" value="LYTB"/>
    <property type="match status" value="1"/>
</dbReference>
<feature type="binding site" evidence="5">
    <location>
        <position position="126"/>
    </location>
    <ligand>
        <name>dimethylallyl diphosphate</name>
        <dbReference type="ChEBI" id="CHEBI:57623"/>
    </ligand>
</feature>
<dbReference type="PANTHER" id="PTHR30426:SF0">
    <property type="entry name" value="4-HYDROXY-3-METHYLBUT-2-ENYL DIPHOSPHATE REDUCTASE"/>
    <property type="match status" value="1"/>
</dbReference>
<evidence type="ECO:0000256" key="1">
    <source>
        <dbReference type="ARBA" id="ARBA00022485"/>
    </source>
</evidence>
<feature type="binding site" evidence="5">
    <location>
        <position position="230"/>
    </location>
    <ligand>
        <name>(2E)-4-hydroxy-3-methylbut-2-enyl diphosphate</name>
        <dbReference type="ChEBI" id="CHEBI:128753"/>
    </ligand>
</feature>
<dbReference type="Gene3D" id="3.40.50.11270">
    <property type="match status" value="1"/>
</dbReference>
<keyword evidence="7" id="KW-1185">Reference proteome</keyword>
<feature type="binding site" evidence="5">
    <location>
        <position position="43"/>
    </location>
    <ligand>
        <name>dimethylallyl diphosphate</name>
        <dbReference type="ChEBI" id="CHEBI:57623"/>
    </ligand>
</feature>
<dbReference type="NCBIfam" id="NF002190">
    <property type="entry name" value="PRK01045.1-4"/>
    <property type="match status" value="1"/>
</dbReference>
<reference evidence="6" key="1">
    <citation type="submission" date="2021-03" db="EMBL/GenBank/DDBJ databases">
        <title>Acanthopleuribacteraceae sp. M133.</title>
        <authorList>
            <person name="Wang G."/>
        </authorList>
    </citation>
    <scope>NUCLEOTIDE SEQUENCE</scope>
    <source>
        <strain evidence="6">M133</strain>
    </source>
</reference>
<feature type="binding site" evidence="5">
    <location>
        <position position="231"/>
    </location>
    <ligand>
        <name>isopentenyl diphosphate</name>
        <dbReference type="ChEBI" id="CHEBI:128769"/>
    </ligand>
</feature>
<keyword evidence="2 5" id="KW-0479">Metal-binding</keyword>
<dbReference type="GO" id="GO:0051539">
    <property type="term" value="F:4 iron, 4 sulfur cluster binding"/>
    <property type="evidence" value="ECO:0007669"/>
    <property type="project" value="UniProtKB-UniRule"/>
</dbReference>
<gene>
    <name evidence="5 6" type="primary">ispH</name>
    <name evidence="6" type="ORF">J3U87_11860</name>
</gene>
<feature type="binding site" evidence="5">
    <location>
        <position position="231"/>
    </location>
    <ligand>
        <name>dimethylallyl diphosphate</name>
        <dbReference type="ChEBI" id="CHEBI:57623"/>
    </ligand>
</feature>
<feature type="binding site" evidence="5">
    <location>
        <position position="202"/>
    </location>
    <ligand>
        <name>[4Fe-4S] cluster</name>
        <dbReference type="ChEBI" id="CHEBI:49883"/>
    </ligand>
</feature>
<dbReference type="CDD" id="cd13944">
    <property type="entry name" value="lytB_ispH"/>
    <property type="match status" value="1"/>
</dbReference>